<evidence type="ECO:0000313" key="2">
    <source>
        <dbReference type="EMBL" id="KAE9979150.1"/>
    </source>
</evidence>
<organism evidence="2 4">
    <name type="scientific">Venturia inaequalis</name>
    <name type="common">Apple scab fungus</name>
    <dbReference type="NCBI Taxonomy" id="5025"/>
    <lineage>
        <taxon>Eukaryota</taxon>
        <taxon>Fungi</taxon>
        <taxon>Dikarya</taxon>
        <taxon>Ascomycota</taxon>
        <taxon>Pezizomycotina</taxon>
        <taxon>Dothideomycetes</taxon>
        <taxon>Pleosporomycetidae</taxon>
        <taxon>Venturiales</taxon>
        <taxon>Venturiaceae</taxon>
        <taxon>Venturia</taxon>
    </lineage>
</organism>
<dbReference type="AlphaFoldDB" id="A0A8H3YYS1"/>
<evidence type="ECO:0000313" key="1">
    <source>
        <dbReference type="EMBL" id="KAE9971128.1"/>
    </source>
</evidence>
<dbReference type="EMBL" id="WNWR01000422">
    <property type="protein sequence ID" value="KAE9979150.1"/>
    <property type="molecule type" value="Genomic_DNA"/>
</dbReference>
<sequence length="174" mass="19752">MTASTTSRDTSLTIASQKKEQTSFLSLPHELRQKILFNYFEHTIVIVRQQHKGKYLLPEQVRSYTAHGNLSTPVWPKTRGHARVAAQLLRGVDARIADDVDDVVNVLRGEIALWLAEKGNGWREDLGLGGPWGGGLDLELEKELDVAVSMRRLDGRDSSVWKKMVRRCLGIWRY</sequence>
<accession>A0A8H3YYS1</accession>
<proteinExistence type="predicted"/>
<protein>
    <submittedName>
        <fullName evidence="2">Uncharacterized protein</fullName>
    </submittedName>
</protein>
<evidence type="ECO:0000313" key="3">
    <source>
        <dbReference type="Proteomes" id="UP000447873"/>
    </source>
</evidence>
<name>A0A8H3YYS1_VENIN</name>
<dbReference type="Proteomes" id="UP000447873">
    <property type="component" value="Unassembled WGS sequence"/>
</dbReference>
<evidence type="ECO:0000313" key="4">
    <source>
        <dbReference type="Proteomes" id="UP000490939"/>
    </source>
</evidence>
<gene>
    <name evidence="2" type="ORF">EG327_007147</name>
    <name evidence="1" type="ORF">EG328_005827</name>
</gene>
<dbReference type="Proteomes" id="UP000490939">
    <property type="component" value="Unassembled WGS sequence"/>
</dbReference>
<keyword evidence="4" id="KW-1185">Reference proteome</keyword>
<comment type="caution">
    <text evidence="2">The sequence shown here is derived from an EMBL/GenBank/DDBJ whole genome shotgun (WGS) entry which is preliminary data.</text>
</comment>
<dbReference type="EMBL" id="WNWS01000308">
    <property type="protein sequence ID" value="KAE9971128.1"/>
    <property type="molecule type" value="Genomic_DNA"/>
</dbReference>
<reference evidence="2 4" key="1">
    <citation type="submission" date="2019-07" db="EMBL/GenBank/DDBJ databases">
        <title>Venturia inaequalis Genome Resource.</title>
        <authorList>
            <person name="Lichtner F.J."/>
        </authorList>
    </citation>
    <scope>NUCLEOTIDE SEQUENCE [LARGE SCALE GENOMIC DNA]</scope>
    <source>
        <strain evidence="1 3">120213</strain>
        <strain evidence="2 4">DMI_063113</strain>
    </source>
</reference>